<dbReference type="EMBL" id="NIBT01000012">
    <property type="protein sequence ID" value="PHM23784.1"/>
    <property type="molecule type" value="Genomic_DNA"/>
</dbReference>
<sequence length="41" mass="4498">MYMLCWVLLIQNLSLYAGYEGVSAKYSGKDHAIDGFNIGVG</sequence>
<dbReference type="Proteomes" id="UP000225605">
    <property type="component" value="Unassembled WGS sequence"/>
</dbReference>
<dbReference type="AlphaFoldDB" id="A0A2D0IPN6"/>
<protein>
    <submittedName>
        <fullName evidence="1">Virulence protein</fullName>
    </submittedName>
</protein>
<organism evidence="1 2">
    <name type="scientific">Xenorhabdus ehlersii</name>
    <dbReference type="NCBI Taxonomy" id="290111"/>
    <lineage>
        <taxon>Bacteria</taxon>
        <taxon>Pseudomonadati</taxon>
        <taxon>Pseudomonadota</taxon>
        <taxon>Gammaproteobacteria</taxon>
        <taxon>Enterobacterales</taxon>
        <taxon>Morganellaceae</taxon>
        <taxon>Xenorhabdus</taxon>
    </lineage>
</organism>
<comment type="caution">
    <text evidence="1">The sequence shown here is derived from an EMBL/GenBank/DDBJ whole genome shotgun (WGS) entry which is preliminary data.</text>
</comment>
<accession>A0A2D0IPN6</accession>
<gene>
    <name evidence="1" type="ORF">Xehl_02465</name>
</gene>
<evidence type="ECO:0000313" key="1">
    <source>
        <dbReference type="EMBL" id="PHM23784.1"/>
    </source>
</evidence>
<name>A0A2D0IPN6_9GAMM</name>
<evidence type="ECO:0000313" key="2">
    <source>
        <dbReference type="Proteomes" id="UP000225605"/>
    </source>
</evidence>
<reference evidence="1 2" key="1">
    <citation type="journal article" date="2017" name="Nat. Microbiol.">
        <title>Natural product diversity associated with the nematode symbionts Photorhabdus and Xenorhabdus.</title>
        <authorList>
            <person name="Tobias N.J."/>
            <person name="Wolff H."/>
            <person name="Djahanschiri B."/>
            <person name="Grundmann F."/>
            <person name="Kronenwerth M."/>
            <person name="Shi Y.M."/>
            <person name="Simonyi S."/>
            <person name="Grun P."/>
            <person name="Shapiro-Ilan D."/>
            <person name="Pidot S.J."/>
            <person name="Stinear T.P."/>
            <person name="Ebersberger I."/>
            <person name="Bode H.B."/>
        </authorList>
    </citation>
    <scope>NUCLEOTIDE SEQUENCE [LARGE SCALE GENOMIC DNA]</scope>
    <source>
        <strain evidence="1 2">DSM 16337</strain>
    </source>
</reference>
<proteinExistence type="predicted"/>